<name>A0A2U2N7Z8_9BIFI</name>
<feature type="domain" description="3-hydroxyacyl-CoA dehydrogenase NAD binding" evidence="2">
    <location>
        <begin position="22"/>
        <end position="124"/>
    </location>
</feature>
<comment type="similarity">
    <text evidence="1">Belongs to the 3-hydroxyacyl-CoA dehydrogenase family.</text>
</comment>
<keyword evidence="4" id="KW-1185">Reference proteome</keyword>
<dbReference type="GO" id="GO:0016491">
    <property type="term" value="F:oxidoreductase activity"/>
    <property type="evidence" value="ECO:0007669"/>
    <property type="project" value="TreeGrafter"/>
</dbReference>
<proteinExistence type="inferred from homology"/>
<sequence length="151" mass="16381">MAQEHEGAAALNVKSANDIKVIANVGTGTMGHAIALQFALAGYQTRLVGRSEASLDRGMARIRSDAETFAGAGLLRAGESVDDVLARITPVVGYEQGVADADFVIESVAENRGVKQDVWREIARSWVLDLLERLSYRRHRNRRGGGCLYNP</sequence>
<reference evidence="3 4" key="1">
    <citation type="journal article" date="2018" name="Int. J. Syst. Evol. Microbiol.">
        <title>Bifidobacterium callitrichidarum sp. nov. from the faeces of the emperor tamarin (Saguinus imperator).</title>
        <authorList>
            <person name="Modesto M."/>
            <person name="Michelini S."/>
            <person name="Sansosti M.C."/>
            <person name="De Filippo C."/>
            <person name="Cavalieri D."/>
            <person name="Qvirist L."/>
            <person name="Andlid T."/>
            <person name="Spiezio C."/>
            <person name="Sandri C."/>
            <person name="Pascarelli S."/>
            <person name="Sgorbati B."/>
            <person name="Mattarelli P."/>
        </authorList>
    </citation>
    <scope>NUCLEOTIDE SEQUENCE [LARGE SCALE GENOMIC DNA]</scope>
    <source>
        <strain evidence="3 4">TRI 5</strain>
    </source>
</reference>
<dbReference type="PANTHER" id="PTHR48075:SF5">
    <property type="entry name" value="3-HYDROXYBUTYRYL-COA DEHYDROGENASE"/>
    <property type="match status" value="1"/>
</dbReference>
<dbReference type="InterPro" id="IPR036291">
    <property type="entry name" value="NAD(P)-bd_dom_sf"/>
</dbReference>
<dbReference type="OrthoDB" id="3229174at2"/>
<dbReference type="SUPFAM" id="SSF51735">
    <property type="entry name" value="NAD(P)-binding Rossmann-fold domains"/>
    <property type="match status" value="1"/>
</dbReference>
<dbReference type="AlphaFoldDB" id="A0A2U2N7Z8"/>
<dbReference type="PANTHER" id="PTHR48075">
    <property type="entry name" value="3-HYDROXYACYL-COA DEHYDROGENASE FAMILY PROTEIN"/>
    <property type="match status" value="1"/>
</dbReference>
<dbReference type="GO" id="GO:0006631">
    <property type="term" value="P:fatty acid metabolic process"/>
    <property type="evidence" value="ECO:0007669"/>
    <property type="project" value="InterPro"/>
</dbReference>
<evidence type="ECO:0000313" key="4">
    <source>
        <dbReference type="Proteomes" id="UP000245876"/>
    </source>
</evidence>
<dbReference type="RefSeq" id="WP_109057270.1">
    <property type="nucleotide sequence ID" value="NZ_QFFM01000014.1"/>
</dbReference>
<dbReference type="InterPro" id="IPR006176">
    <property type="entry name" value="3-OHacyl-CoA_DH_NAD-bd"/>
</dbReference>
<accession>A0A2U2N7Z8</accession>
<protein>
    <submittedName>
        <fullName evidence="3">3-hydroxyacyl-CoA dehydrogenase</fullName>
    </submittedName>
</protein>
<evidence type="ECO:0000313" key="3">
    <source>
        <dbReference type="EMBL" id="PWG65084.1"/>
    </source>
</evidence>
<dbReference type="Gene3D" id="3.40.50.720">
    <property type="entry name" value="NAD(P)-binding Rossmann-like Domain"/>
    <property type="match status" value="1"/>
</dbReference>
<organism evidence="3 4">
    <name type="scientific">Bifidobacterium callitrichidarum</name>
    <dbReference type="NCBI Taxonomy" id="2052941"/>
    <lineage>
        <taxon>Bacteria</taxon>
        <taxon>Bacillati</taxon>
        <taxon>Actinomycetota</taxon>
        <taxon>Actinomycetes</taxon>
        <taxon>Bifidobacteriales</taxon>
        <taxon>Bifidobacteriaceae</taxon>
        <taxon>Bifidobacterium</taxon>
    </lineage>
</organism>
<dbReference type="Pfam" id="PF02737">
    <property type="entry name" value="3HCDH_N"/>
    <property type="match status" value="1"/>
</dbReference>
<dbReference type="GO" id="GO:0070403">
    <property type="term" value="F:NAD+ binding"/>
    <property type="evidence" value="ECO:0007669"/>
    <property type="project" value="InterPro"/>
</dbReference>
<dbReference type="EMBL" id="QFFM01000014">
    <property type="protein sequence ID" value="PWG65084.1"/>
    <property type="molecule type" value="Genomic_DNA"/>
</dbReference>
<dbReference type="Proteomes" id="UP000245876">
    <property type="component" value="Unassembled WGS sequence"/>
</dbReference>
<evidence type="ECO:0000256" key="1">
    <source>
        <dbReference type="ARBA" id="ARBA00009463"/>
    </source>
</evidence>
<gene>
    <name evidence="3" type="ORF">DF196_07695</name>
</gene>
<evidence type="ECO:0000259" key="2">
    <source>
        <dbReference type="Pfam" id="PF02737"/>
    </source>
</evidence>
<comment type="caution">
    <text evidence="3">The sequence shown here is derived from an EMBL/GenBank/DDBJ whole genome shotgun (WGS) entry which is preliminary data.</text>
</comment>